<evidence type="ECO:0000256" key="8">
    <source>
        <dbReference type="ARBA" id="ARBA00023033"/>
    </source>
</evidence>
<dbReference type="FunFam" id="3.50.50.60:FF:000129">
    <property type="entry name" value="Kynurenine 3-monooxygenase"/>
    <property type="match status" value="1"/>
</dbReference>
<keyword evidence="6 11" id="KW-0521">NADP</keyword>
<comment type="function">
    <text evidence="11">Catalyzes the hydroxylation of L-kynurenine (L-Kyn) to form 3-hydroxy-L-kynurenine (L-3OHKyn). Required for synthesis of quinolinic acid.</text>
</comment>
<keyword evidence="7 11" id="KW-0560">Oxidoreductase</keyword>
<name>A0A0P7ASE0_9HYPO</name>
<dbReference type="HAMAP" id="MF_01971">
    <property type="entry name" value="Kynurenine_monooxygenase"/>
    <property type="match status" value="1"/>
</dbReference>
<keyword evidence="11 12" id="KW-0472">Membrane</keyword>
<comment type="similarity">
    <text evidence="11">Belongs to the aromatic-ring hydroxylase family. KMO subfamily.</text>
</comment>
<keyword evidence="2 11" id="KW-0285">Flavoprotein</keyword>
<keyword evidence="3 11" id="KW-0662">Pyridine nucleotide biosynthesis</keyword>
<evidence type="ECO:0000256" key="12">
    <source>
        <dbReference type="SAM" id="Phobius"/>
    </source>
</evidence>
<dbReference type="UniPathway" id="UPA00253">
    <property type="reaction ID" value="UER00328"/>
</dbReference>
<comment type="pathway">
    <text evidence="11">Cofactor biosynthesis; NAD(+) biosynthesis; quinolinate from L-kynurenine: step 1/3.</text>
</comment>
<keyword evidence="4 11" id="KW-1000">Mitochondrion outer membrane</keyword>
<organism evidence="14 15">
    <name type="scientific">Neonectria ditissima</name>
    <dbReference type="NCBI Taxonomy" id="78410"/>
    <lineage>
        <taxon>Eukaryota</taxon>
        <taxon>Fungi</taxon>
        <taxon>Dikarya</taxon>
        <taxon>Ascomycota</taxon>
        <taxon>Pezizomycotina</taxon>
        <taxon>Sordariomycetes</taxon>
        <taxon>Hypocreomycetidae</taxon>
        <taxon>Hypocreales</taxon>
        <taxon>Nectriaceae</taxon>
        <taxon>Neonectria</taxon>
    </lineage>
</organism>
<evidence type="ECO:0000256" key="1">
    <source>
        <dbReference type="ARBA" id="ARBA00001974"/>
    </source>
</evidence>
<evidence type="ECO:0000313" key="15">
    <source>
        <dbReference type="Proteomes" id="UP000050424"/>
    </source>
</evidence>
<comment type="caution">
    <text evidence="14">The sequence shown here is derived from an EMBL/GenBank/DDBJ whole genome shotgun (WGS) entry which is preliminary data.</text>
</comment>
<dbReference type="PANTHER" id="PTHR46028:SF2">
    <property type="entry name" value="KYNURENINE 3-MONOOXYGENASE"/>
    <property type="match status" value="1"/>
</dbReference>
<evidence type="ECO:0000313" key="14">
    <source>
        <dbReference type="EMBL" id="KPM37426.1"/>
    </source>
</evidence>
<keyword evidence="15" id="KW-1185">Reference proteome</keyword>
<dbReference type="STRING" id="78410.A0A0P7ASE0"/>
<accession>A0A0P7ASE0</accession>
<evidence type="ECO:0000256" key="2">
    <source>
        <dbReference type="ARBA" id="ARBA00022630"/>
    </source>
</evidence>
<dbReference type="GO" id="GO:0005741">
    <property type="term" value="C:mitochondrial outer membrane"/>
    <property type="evidence" value="ECO:0007669"/>
    <property type="project" value="UniProtKB-SubCell"/>
</dbReference>
<dbReference type="Gene3D" id="3.50.50.60">
    <property type="entry name" value="FAD/NAD(P)-binding domain"/>
    <property type="match status" value="1"/>
</dbReference>
<evidence type="ECO:0000256" key="5">
    <source>
        <dbReference type="ARBA" id="ARBA00022827"/>
    </source>
</evidence>
<evidence type="ECO:0000256" key="6">
    <source>
        <dbReference type="ARBA" id="ARBA00022857"/>
    </source>
</evidence>
<dbReference type="GO" id="GO:0070189">
    <property type="term" value="P:kynurenine metabolic process"/>
    <property type="evidence" value="ECO:0007669"/>
    <property type="project" value="TreeGrafter"/>
</dbReference>
<evidence type="ECO:0000256" key="7">
    <source>
        <dbReference type="ARBA" id="ARBA00023002"/>
    </source>
</evidence>
<dbReference type="AlphaFoldDB" id="A0A0P7ASE0"/>
<reference evidence="14 15" key="1">
    <citation type="submission" date="2015-09" db="EMBL/GenBank/DDBJ databases">
        <title>Draft genome of a European isolate of the apple canker pathogen Neonectria ditissima.</title>
        <authorList>
            <person name="Gomez-Cortecero A."/>
            <person name="Harrison R.J."/>
            <person name="Armitage A.D."/>
        </authorList>
    </citation>
    <scope>NUCLEOTIDE SEQUENCE [LARGE SCALE GENOMIC DNA]</scope>
    <source>
        <strain evidence="14 15">R09/05</strain>
    </source>
</reference>
<dbReference type="GO" id="GO:0019805">
    <property type="term" value="P:quinolinate biosynthetic process"/>
    <property type="evidence" value="ECO:0007669"/>
    <property type="project" value="UniProtKB-UniRule"/>
</dbReference>
<feature type="transmembrane region" description="Helical" evidence="12">
    <location>
        <begin position="464"/>
        <end position="486"/>
    </location>
</feature>
<comment type="cofactor">
    <cofactor evidence="1 11">
        <name>FAD</name>
        <dbReference type="ChEBI" id="CHEBI:57692"/>
    </cofactor>
</comment>
<protein>
    <recommendedName>
        <fullName evidence="11">Kynurenine 3-monooxygenase</fullName>
        <ecNumber evidence="11">1.14.13.9</ecNumber>
    </recommendedName>
    <alternativeName>
        <fullName evidence="11">Biosynthesis of nicotinic acid protein 4</fullName>
    </alternativeName>
    <alternativeName>
        <fullName evidence="11">Kynurenine 3-hydroxylase</fullName>
    </alternativeName>
</protein>
<keyword evidence="9 11" id="KW-0496">Mitochondrion</keyword>
<dbReference type="SUPFAM" id="SSF51905">
    <property type="entry name" value="FAD/NAD(P)-binding domain"/>
    <property type="match status" value="1"/>
</dbReference>
<keyword evidence="8 11" id="KW-0503">Monooxygenase</keyword>
<dbReference type="InterPro" id="IPR036188">
    <property type="entry name" value="FAD/NAD-bd_sf"/>
</dbReference>
<sequence>MGKPQKIVVVGAGPVGSLAALYAAQRGHDVEVYELRPDLRDPGTIPLNFTRSINLAISERGINAMRHAGQPGLLDHVMASTIPMRGRMIHGKRPNGALFEQSQDYDVKGRAIHAIDRAGLNKRVLDILDDMPNVKLFFNHKLTGADYRTCKAWFEVQDSSSDNISRAKEIGISFDLMIGADGAHSAVRYHLMKFTRMNYQQEYIDTLWCEFQLKPVRADATTEPMARFKISPNHLHIWPGKDFMFIAIPSDDGSFTCTLFMPSKEFSDLESDTSNLPAFFDSHFPGVTDLIPADELIESFKSNPHLPLISLKCKPYHYGSSCVVVGDAAHAMVPFYGQGMNAGMEDVRILFSVLDKHAQMDETNNPASEVTTSTTPEFHRSLALAEYSAIRPADAHAINDLALQNYVEMRTSVLSTRYRLRKFLEEFMSVHFPTLGWQTKYSRVSFSNEGYLDVIRKSDAQGRILLRSFFALAASPFAVTAAVFGYKYRRSISNVLRALTDGHP</sequence>
<feature type="domain" description="FAD-binding" evidence="13">
    <location>
        <begin position="7"/>
        <end position="355"/>
    </location>
</feature>
<comment type="subcellular location">
    <subcellularLocation>
        <location evidence="11">Mitochondrion outer membrane</location>
    </subcellularLocation>
</comment>
<keyword evidence="5 11" id="KW-0274">FAD</keyword>
<dbReference type="EC" id="1.14.13.9" evidence="11"/>
<dbReference type="GO" id="GO:0006569">
    <property type="term" value="P:L-tryptophan catabolic process"/>
    <property type="evidence" value="ECO:0007669"/>
    <property type="project" value="UniProtKB-UniRule"/>
</dbReference>
<evidence type="ECO:0000256" key="4">
    <source>
        <dbReference type="ARBA" id="ARBA00022787"/>
    </source>
</evidence>
<dbReference type="GO" id="GO:0034354">
    <property type="term" value="P:'de novo' NAD+ biosynthetic process from L-tryptophan"/>
    <property type="evidence" value="ECO:0007669"/>
    <property type="project" value="UniProtKB-UniRule"/>
</dbReference>
<comment type="catalytic activity">
    <reaction evidence="10 11">
        <text>L-kynurenine + NADPH + O2 + H(+) = 3-hydroxy-L-kynurenine + NADP(+) + H2O</text>
        <dbReference type="Rhea" id="RHEA:20545"/>
        <dbReference type="ChEBI" id="CHEBI:15377"/>
        <dbReference type="ChEBI" id="CHEBI:15378"/>
        <dbReference type="ChEBI" id="CHEBI:15379"/>
        <dbReference type="ChEBI" id="CHEBI:57783"/>
        <dbReference type="ChEBI" id="CHEBI:57959"/>
        <dbReference type="ChEBI" id="CHEBI:58125"/>
        <dbReference type="ChEBI" id="CHEBI:58349"/>
        <dbReference type="EC" id="1.14.13.9"/>
    </reaction>
</comment>
<keyword evidence="12" id="KW-0812">Transmembrane</keyword>
<evidence type="ECO:0000259" key="13">
    <source>
        <dbReference type="Pfam" id="PF01494"/>
    </source>
</evidence>
<dbReference type="Proteomes" id="UP000050424">
    <property type="component" value="Unassembled WGS sequence"/>
</dbReference>
<keyword evidence="12" id="KW-1133">Transmembrane helix</keyword>
<evidence type="ECO:0000256" key="3">
    <source>
        <dbReference type="ARBA" id="ARBA00022642"/>
    </source>
</evidence>
<dbReference type="InterPro" id="IPR002938">
    <property type="entry name" value="FAD-bd"/>
</dbReference>
<dbReference type="InterPro" id="IPR027545">
    <property type="entry name" value="Kynurenine_monooxygenase"/>
</dbReference>
<dbReference type="GO" id="GO:0071949">
    <property type="term" value="F:FAD binding"/>
    <property type="evidence" value="ECO:0007669"/>
    <property type="project" value="InterPro"/>
</dbReference>
<evidence type="ECO:0000256" key="9">
    <source>
        <dbReference type="ARBA" id="ARBA00023128"/>
    </source>
</evidence>
<dbReference type="PRINTS" id="PR00420">
    <property type="entry name" value="RNGMNOXGNASE"/>
</dbReference>
<proteinExistence type="inferred from homology"/>
<gene>
    <name evidence="11" type="primary">BNA4</name>
    <name evidence="14" type="ORF">AK830_g9128</name>
</gene>
<dbReference type="GO" id="GO:0004502">
    <property type="term" value="F:kynurenine 3-monooxygenase activity"/>
    <property type="evidence" value="ECO:0007669"/>
    <property type="project" value="UniProtKB-UniRule"/>
</dbReference>
<dbReference type="EMBL" id="LKCW01000166">
    <property type="protein sequence ID" value="KPM37426.1"/>
    <property type="molecule type" value="Genomic_DNA"/>
</dbReference>
<dbReference type="PANTHER" id="PTHR46028">
    <property type="entry name" value="KYNURENINE 3-MONOOXYGENASE"/>
    <property type="match status" value="1"/>
</dbReference>
<dbReference type="Pfam" id="PF01494">
    <property type="entry name" value="FAD_binding_3"/>
    <property type="match status" value="1"/>
</dbReference>
<evidence type="ECO:0000256" key="11">
    <source>
        <dbReference type="HAMAP-Rule" id="MF_03018"/>
    </source>
</evidence>
<evidence type="ECO:0000256" key="10">
    <source>
        <dbReference type="ARBA" id="ARBA00047818"/>
    </source>
</evidence>
<dbReference type="GO" id="GO:0043420">
    <property type="term" value="P:anthranilate metabolic process"/>
    <property type="evidence" value="ECO:0007669"/>
    <property type="project" value="UniProtKB-UniRule"/>
</dbReference>
<dbReference type="OrthoDB" id="10053569at2759"/>